<dbReference type="HOGENOM" id="CLU_051822_0_0_3"/>
<comment type="similarity">
    <text evidence="1">Belongs to the peptidase S51 family.</text>
</comment>
<gene>
    <name evidence="5" type="ORF">MC7420_5743</name>
</gene>
<organism evidence="5 6">
    <name type="scientific">Coleofasciculus chthonoplastes PCC 7420</name>
    <dbReference type="NCBI Taxonomy" id="118168"/>
    <lineage>
        <taxon>Bacteria</taxon>
        <taxon>Bacillati</taxon>
        <taxon>Cyanobacteriota</taxon>
        <taxon>Cyanophyceae</taxon>
        <taxon>Coleofasciculales</taxon>
        <taxon>Coleofasciculaceae</taxon>
        <taxon>Coleofasciculus</taxon>
    </lineage>
</organism>
<dbReference type="eggNOG" id="COG4242">
    <property type="taxonomic scope" value="Bacteria"/>
</dbReference>
<dbReference type="RefSeq" id="WP_006102627.1">
    <property type="nucleotide sequence ID" value="NZ_DS989855.1"/>
</dbReference>
<dbReference type="PANTHER" id="PTHR36175:SF1">
    <property type="entry name" value="CYANOPHYCINASE"/>
    <property type="match status" value="1"/>
</dbReference>
<dbReference type="Pfam" id="PF03575">
    <property type="entry name" value="Peptidase_S51"/>
    <property type="match status" value="1"/>
</dbReference>
<proteinExistence type="inferred from homology"/>
<dbReference type="InterPro" id="IPR029062">
    <property type="entry name" value="Class_I_gatase-like"/>
</dbReference>
<dbReference type="STRING" id="118168.MC7420_5743"/>
<keyword evidence="2" id="KW-0645">Protease</keyword>
<reference evidence="5 6" key="1">
    <citation type="submission" date="2008-07" db="EMBL/GenBank/DDBJ databases">
        <authorList>
            <person name="Tandeau de Marsac N."/>
            <person name="Ferriera S."/>
            <person name="Johnson J."/>
            <person name="Kravitz S."/>
            <person name="Beeson K."/>
            <person name="Sutton G."/>
            <person name="Rogers Y.-H."/>
            <person name="Friedman R."/>
            <person name="Frazier M."/>
            <person name="Venter J.C."/>
        </authorList>
    </citation>
    <scope>NUCLEOTIDE SEQUENCE [LARGE SCALE GENOMIC DNA]</scope>
    <source>
        <strain evidence="5 6">PCC 7420</strain>
    </source>
</reference>
<dbReference type="EMBL" id="DS989855">
    <property type="protein sequence ID" value="EDX73863.1"/>
    <property type="molecule type" value="Genomic_DNA"/>
</dbReference>
<dbReference type="GO" id="GO:0008236">
    <property type="term" value="F:serine-type peptidase activity"/>
    <property type="evidence" value="ECO:0007669"/>
    <property type="project" value="UniProtKB-KW"/>
</dbReference>
<dbReference type="Gene3D" id="3.40.50.880">
    <property type="match status" value="1"/>
</dbReference>
<accession>B4VVU2</accession>
<dbReference type="Proteomes" id="UP000003835">
    <property type="component" value="Unassembled WGS sequence"/>
</dbReference>
<evidence type="ECO:0000313" key="5">
    <source>
        <dbReference type="EMBL" id="EDX73863.1"/>
    </source>
</evidence>
<evidence type="ECO:0008006" key="7">
    <source>
        <dbReference type="Google" id="ProtNLM"/>
    </source>
</evidence>
<dbReference type="AlphaFoldDB" id="B4VVU2"/>
<evidence type="ECO:0000256" key="4">
    <source>
        <dbReference type="ARBA" id="ARBA00022825"/>
    </source>
</evidence>
<evidence type="ECO:0000313" key="6">
    <source>
        <dbReference type="Proteomes" id="UP000003835"/>
    </source>
</evidence>
<keyword evidence="6" id="KW-1185">Reference proteome</keyword>
<dbReference type="GO" id="GO:0006508">
    <property type="term" value="P:proteolysis"/>
    <property type="evidence" value="ECO:0007669"/>
    <property type="project" value="UniProtKB-KW"/>
</dbReference>
<dbReference type="SUPFAM" id="SSF52317">
    <property type="entry name" value="Class I glutamine amidotransferase-like"/>
    <property type="match status" value="1"/>
</dbReference>
<evidence type="ECO:0000256" key="1">
    <source>
        <dbReference type="ARBA" id="ARBA00006534"/>
    </source>
</evidence>
<name>B4VVU2_9CYAN</name>
<dbReference type="InterPro" id="IPR005320">
    <property type="entry name" value="Peptidase_S51"/>
</dbReference>
<protein>
    <recommendedName>
        <fullName evidence="7">Cyanophycinase</fullName>
    </recommendedName>
</protein>
<evidence type="ECO:0000256" key="3">
    <source>
        <dbReference type="ARBA" id="ARBA00022801"/>
    </source>
</evidence>
<dbReference type="PANTHER" id="PTHR36175">
    <property type="entry name" value="CYANOPHYCINASE"/>
    <property type="match status" value="1"/>
</dbReference>
<keyword evidence="3" id="KW-0378">Hydrolase</keyword>
<evidence type="ECO:0000256" key="2">
    <source>
        <dbReference type="ARBA" id="ARBA00022670"/>
    </source>
</evidence>
<dbReference type="MEROPS" id="S51.003"/>
<sequence length="338" mass="36538">MGSRPFQSTSGLPCAKVIKLVAIVLMCLSLWVAPASAKVIRYFDGNSTDVNVPAGIAFDLGGGGADVDEAIQWMINQARGCTDCSAQVDVVVIRSSGSAGYNEPILAMNGVDSVETLVIGSRDDANSPDVADTIRQAEVLFFAGGDQCDYTRNFNHTAIEDAIKSVGAKGGGIGGTSAGAMIQSEFIYNACSDAVDSEYALDDPYEDILFSYDLFNWSLMKGTVIDTHFSDRDRMGRLMTFMARQLRDGITDSVLGIGIDEGTSLVVNRDGIAQVMGEGAVYFVFADHIPEECEPQTPLTFSDYKIWKRENGEEFDLKHLPSRGYRRASVQDGIVQRG</sequence>
<dbReference type="CDD" id="cd03145">
    <property type="entry name" value="GAT1_cyanophycinase"/>
    <property type="match status" value="1"/>
</dbReference>
<keyword evidence="4" id="KW-0720">Serine protease</keyword>